<evidence type="ECO:0000259" key="2">
    <source>
        <dbReference type="Pfam" id="PF15017"/>
    </source>
</evidence>
<dbReference type="OrthoDB" id="9991950at2759"/>
<evidence type="ECO:0000313" key="4">
    <source>
        <dbReference type="Proteomes" id="UP000314294"/>
    </source>
</evidence>
<keyword evidence="4" id="KW-1185">Reference proteome</keyword>
<protein>
    <recommendedName>
        <fullName evidence="2">Putative WW-binding domain-containing protein</fullName>
    </recommendedName>
</protein>
<proteinExistence type="predicted"/>
<organism evidence="3 4">
    <name type="scientific">Liparis tanakae</name>
    <name type="common">Tanaka's snailfish</name>
    <dbReference type="NCBI Taxonomy" id="230148"/>
    <lineage>
        <taxon>Eukaryota</taxon>
        <taxon>Metazoa</taxon>
        <taxon>Chordata</taxon>
        <taxon>Craniata</taxon>
        <taxon>Vertebrata</taxon>
        <taxon>Euteleostomi</taxon>
        <taxon>Actinopterygii</taxon>
        <taxon>Neopterygii</taxon>
        <taxon>Teleostei</taxon>
        <taxon>Neoteleostei</taxon>
        <taxon>Acanthomorphata</taxon>
        <taxon>Eupercaria</taxon>
        <taxon>Perciformes</taxon>
        <taxon>Cottioidei</taxon>
        <taxon>Cottales</taxon>
        <taxon>Liparidae</taxon>
        <taxon>Liparis</taxon>
    </lineage>
</organism>
<feature type="region of interest" description="Disordered" evidence="1">
    <location>
        <begin position="91"/>
        <end position="139"/>
    </location>
</feature>
<reference evidence="3 4" key="1">
    <citation type="submission" date="2019-03" db="EMBL/GenBank/DDBJ databases">
        <title>First draft genome of Liparis tanakae, snailfish: a comprehensive survey of snailfish specific genes.</title>
        <authorList>
            <person name="Kim W."/>
            <person name="Song I."/>
            <person name="Jeong J.-H."/>
            <person name="Kim D."/>
            <person name="Kim S."/>
            <person name="Ryu S."/>
            <person name="Song J.Y."/>
            <person name="Lee S.K."/>
        </authorList>
    </citation>
    <scope>NUCLEOTIDE SEQUENCE [LARGE SCALE GENOMIC DNA]</scope>
    <source>
        <tissue evidence="3">Muscle</tissue>
    </source>
</reference>
<dbReference type="InterPro" id="IPR033461">
    <property type="entry name" value="WRNPLPNID"/>
</dbReference>
<sequence length="139" mass="15505">MKKESKSTDFPLAFIVKCPNGILCAHSGELDTCAELLQPAAAEQRLDHNDPTETSILSPETRRMQKSRSQYESFVFWRQPIAEIDLTQLEGLMDGPPANSIKGKDTLSSARSEERASDWIQKRTCSSSCQNVKPAHNKP</sequence>
<dbReference type="Proteomes" id="UP000314294">
    <property type="component" value="Unassembled WGS sequence"/>
</dbReference>
<feature type="compositionally biased region" description="Basic and acidic residues" evidence="1">
    <location>
        <begin position="111"/>
        <end position="121"/>
    </location>
</feature>
<accession>A0A4Z2F4L6</accession>
<comment type="caution">
    <text evidence="3">The sequence shown here is derived from an EMBL/GenBank/DDBJ whole genome shotgun (WGS) entry which is preliminary data.</text>
</comment>
<feature type="region of interest" description="Disordered" evidence="1">
    <location>
        <begin position="44"/>
        <end position="65"/>
    </location>
</feature>
<gene>
    <name evidence="3" type="ORF">EYF80_053802</name>
</gene>
<dbReference type="Pfam" id="PF15017">
    <property type="entry name" value="WRNPLPNID"/>
    <property type="match status" value="1"/>
</dbReference>
<dbReference type="AlphaFoldDB" id="A0A4Z2F4L6"/>
<feature type="domain" description="Putative WW-binding" evidence="2">
    <location>
        <begin position="69"/>
        <end position="113"/>
    </location>
</feature>
<dbReference type="EMBL" id="SRLO01001669">
    <property type="protein sequence ID" value="TNN36038.1"/>
    <property type="molecule type" value="Genomic_DNA"/>
</dbReference>
<evidence type="ECO:0000313" key="3">
    <source>
        <dbReference type="EMBL" id="TNN36038.1"/>
    </source>
</evidence>
<name>A0A4Z2F4L6_9TELE</name>
<evidence type="ECO:0000256" key="1">
    <source>
        <dbReference type="SAM" id="MobiDB-lite"/>
    </source>
</evidence>